<name>T0R5B4_SAPDV</name>
<organism evidence="2 3">
    <name type="scientific">Saprolegnia diclina (strain VS20)</name>
    <dbReference type="NCBI Taxonomy" id="1156394"/>
    <lineage>
        <taxon>Eukaryota</taxon>
        <taxon>Sar</taxon>
        <taxon>Stramenopiles</taxon>
        <taxon>Oomycota</taxon>
        <taxon>Saprolegniomycetes</taxon>
        <taxon>Saprolegniales</taxon>
        <taxon>Saprolegniaceae</taxon>
        <taxon>Saprolegnia</taxon>
    </lineage>
</organism>
<feature type="compositionally biased region" description="Acidic residues" evidence="1">
    <location>
        <begin position="1"/>
        <end position="11"/>
    </location>
</feature>
<protein>
    <submittedName>
        <fullName evidence="2">Uncharacterized protein</fullName>
    </submittedName>
</protein>
<dbReference type="InParanoid" id="T0R5B4"/>
<evidence type="ECO:0000313" key="2">
    <source>
        <dbReference type="EMBL" id="EQC42136.1"/>
    </source>
</evidence>
<dbReference type="VEuPathDB" id="FungiDB:SDRG_00976"/>
<gene>
    <name evidence="2" type="ORF">SDRG_00976</name>
</gene>
<dbReference type="OMA" id="RAPPMQW"/>
<dbReference type="RefSeq" id="XP_008604705.1">
    <property type="nucleotide sequence ID" value="XM_008606483.1"/>
</dbReference>
<dbReference type="OrthoDB" id="10327286at2759"/>
<dbReference type="GeneID" id="19941703"/>
<evidence type="ECO:0000313" key="3">
    <source>
        <dbReference type="Proteomes" id="UP000030762"/>
    </source>
</evidence>
<evidence type="ECO:0000256" key="1">
    <source>
        <dbReference type="SAM" id="MobiDB-lite"/>
    </source>
</evidence>
<proteinExistence type="predicted"/>
<dbReference type="EMBL" id="JH767133">
    <property type="protein sequence ID" value="EQC42136.1"/>
    <property type="molecule type" value="Genomic_DNA"/>
</dbReference>
<accession>T0R5B4</accession>
<keyword evidence="3" id="KW-1185">Reference proteome</keyword>
<sequence length="197" mass="22215">MNSDDDDDEVELQPRAPPMQWPAPKRPSRQQPPVRLDHAFLNPNKAVQMAHSTAPAPVVATAMHSTRRLEAQILSVQAQRWDERAIELNDDERRELVAQAAPAKGPWRYDYDALVDVDAPPPVKPRKVKKQIDDKWKQSLAVVPPRELPANIDFQIEDRIRASAMHSFGAPFDAQRHMSEAPSTSAPLNLFLGFNVH</sequence>
<feature type="compositionally biased region" description="Pro residues" evidence="1">
    <location>
        <begin position="15"/>
        <end position="25"/>
    </location>
</feature>
<dbReference type="Proteomes" id="UP000030762">
    <property type="component" value="Unassembled WGS sequence"/>
</dbReference>
<reference evidence="2 3" key="1">
    <citation type="submission" date="2012-04" db="EMBL/GenBank/DDBJ databases">
        <title>The Genome Sequence of Saprolegnia declina VS20.</title>
        <authorList>
            <consortium name="The Broad Institute Genome Sequencing Platform"/>
            <person name="Russ C."/>
            <person name="Nusbaum C."/>
            <person name="Tyler B."/>
            <person name="van West P."/>
            <person name="Dieguez-Uribeondo J."/>
            <person name="de Bruijn I."/>
            <person name="Tripathy S."/>
            <person name="Jiang R."/>
            <person name="Young S.K."/>
            <person name="Zeng Q."/>
            <person name="Gargeya S."/>
            <person name="Fitzgerald M."/>
            <person name="Haas B."/>
            <person name="Abouelleil A."/>
            <person name="Alvarado L."/>
            <person name="Arachchi H.M."/>
            <person name="Berlin A."/>
            <person name="Chapman S.B."/>
            <person name="Goldberg J."/>
            <person name="Griggs A."/>
            <person name="Gujja S."/>
            <person name="Hansen M."/>
            <person name="Howarth C."/>
            <person name="Imamovic A."/>
            <person name="Larimer J."/>
            <person name="McCowen C."/>
            <person name="Montmayeur A."/>
            <person name="Murphy C."/>
            <person name="Neiman D."/>
            <person name="Pearson M."/>
            <person name="Priest M."/>
            <person name="Roberts A."/>
            <person name="Saif S."/>
            <person name="Shea T."/>
            <person name="Sisk P."/>
            <person name="Sykes S."/>
            <person name="Wortman J."/>
            <person name="Nusbaum C."/>
            <person name="Birren B."/>
        </authorList>
    </citation>
    <scope>NUCLEOTIDE SEQUENCE [LARGE SCALE GENOMIC DNA]</scope>
    <source>
        <strain evidence="2 3">VS20</strain>
    </source>
</reference>
<feature type="region of interest" description="Disordered" evidence="1">
    <location>
        <begin position="1"/>
        <end position="33"/>
    </location>
</feature>
<dbReference type="AlphaFoldDB" id="T0R5B4"/>